<feature type="region of interest" description="Disordered" evidence="3">
    <location>
        <begin position="190"/>
        <end position="263"/>
    </location>
</feature>
<feature type="compositionally biased region" description="Polar residues" evidence="3">
    <location>
        <begin position="241"/>
        <end position="254"/>
    </location>
</feature>
<evidence type="ECO:0000256" key="1">
    <source>
        <dbReference type="ARBA" id="ARBA00022723"/>
    </source>
</evidence>
<gene>
    <name evidence="5" type="ORF">BOTBODRAFT_32649</name>
</gene>
<feature type="domain" description="Zn(2)-C6 fungal-type" evidence="4">
    <location>
        <begin position="30"/>
        <end position="62"/>
    </location>
</feature>
<dbReference type="PANTHER" id="PTHR47783">
    <property type="entry name" value="ZN(II)2CYS6 TRANSCRIPTION FACTOR (EUROFUNG)-RELATED"/>
    <property type="match status" value="1"/>
</dbReference>
<protein>
    <recommendedName>
        <fullName evidence="4">Zn(2)-C6 fungal-type domain-containing protein</fullName>
    </recommendedName>
</protein>
<dbReference type="InterPro" id="IPR001138">
    <property type="entry name" value="Zn2Cys6_DnaBD"/>
</dbReference>
<dbReference type="Proteomes" id="UP000027195">
    <property type="component" value="Unassembled WGS sequence"/>
</dbReference>
<dbReference type="GO" id="GO:0000981">
    <property type="term" value="F:DNA-binding transcription factor activity, RNA polymerase II-specific"/>
    <property type="evidence" value="ECO:0007669"/>
    <property type="project" value="InterPro"/>
</dbReference>
<keyword evidence="1" id="KW-0479">Metal-binding</keyword>
<feature type="compositionally biased region" description="Polar residues" evidence="3">
    <location>
        <begin position="79"/>
        <end position="92"/>
    </location>
</feature>
<dbReference type="PROSITE" id="PS50048">
    <property type="entry name" value="ZN2_CY6_FUNGAL_2"/>
    <property type="match status" value="1"/>
</dbReference>
<evidence type="ECO:0000256" key="2">
    <source>
        <dbReference type="ARBA" id="ARBA00023242"/>
    </source>
</evidence>
<dbReference type="SUPFAM" id="SSF57701">
    <property type="entry name" value="Zn2/Cys6 DNA-binding domain"/>
    <property type="match status" value="1"/>
</dbReference>
<feature type="region of interest" description="Disordered" evidence="3">
    <location>
        <begin position="79"/>
        <end position="115"/>
    </location>
</feature>
<feature type="region of interest" description="Disordered" evidence="3">
    <location>
        <begin position="718"/>
        <end position="746"/>
    </location>
</feature>
<evidence type="ECO:0000256" key="3">
    <source>
        <dbReference type="SAM" id="MobiDB-lite"/>
    </source>
</evidence>
<proteinExistence type="predicted"/>
<dbReference type="PROSITE" id="PS00463">
    <property type="entry name" value="ZN2_CY6_FUNGAL_1"/>
    <property type="match status" value="1"/>
</dbReference>
<reference evidence="6" key="1">
    <citation type="journal article" date="2014" name="Proc. Natl. Acad. Sci. U.S.A.">
        <title>Extensive sampling of basidiomycete genomes demonstrates inadequacy of the white-rot/brown-rot paradigm for wood decay fungi.</title>
        <authorList>
            <person name="Riley R."/>
            <person name="Salamov A.A."/>
            <person name="Brown D.W."/>
            <person name="Nagy L.G."/>
            <person name="Floudas D."/>
            <person name="Held B.W."/>
            <person name="Levasseur A."/>
            <person name="Lombard V."/>
            <person name="Morin E."/>
            <person name="Otillar R."/>
            <person name="Lindquist E.A."/>
            <person name="Sun H."/>
            <person name="LaButti K.M."/>
            <person name="Schmutz J."/>
            <person name="Jabbour D."/>
            <person name="Luo H."/>
            <person name="Baker S.E."/>
            <person name="Pisabarro A.G."/>
            <person name="Walton J.D."/>
            <person name="Blanchette R.A."/>
            <person name="Henrissat B."/>
            <person name="Martin F."/>
            <person name="Cullen D."/>
            <person name="Hibbett D.S."/>
            <person name="Grigoriev I.V."/>
        </authorList>
    </citation>
    <scope>NUCLEOTIDE SEQUENCE [LARGE SCALE GENOMIC DNA]</scope>
    <source>
        <strain evidence="6">FD-172 SS1</strain>
    </source>
</reference>
<dbReference type="STRING" id="930990.A0A067MRL3"/>
<evidence type="ECO:0000313" key="5">
    <source>
        <dbReference type="EMBL" id="KDQ14517.1"/>
    </source>
</evidence>
<dbReference type="SMART" id="SM00906">
    <property type="entry name" value="Fungal_trans"/>
    <property type="match status" value="1"/>
</dbReference>
<keyword evidence="2" id="KW-0539">Nucleus</keyword>
<dbReference type="Pfam" id="PF04082">
    <property type="entry name" value="Fungal_trans"/>
    <property type="match status" value="1"/>
</dbReference>
<dbReference type="EMBL" id="KL198037">
    <property type="protein sequence ID" value="KDQ14517.1"/>
    <property type="molecule type" value="Genomic_DNA"/>
</dbReference>
<dbReference type="GO" id="GO:0003677">
    <property type="term" value="F:DNA binding"/>
    <property type="evidence" value="ECO:0007669"/>
    <property type="project" value="InterPro"/>
</dbReference>
<organism evidence="5 6">
    <name type="scientific">Botryobasidium botryosum (strain FD-172 SS1)</name>
    <dbReference type="NCBI Taxonomy" id="930990"/>
    <lineage>
        <taxon>Eukaryota</taxon>
        <taxon>Fungi</taxon>
        <taxon>Dikarya</taxon>
        <taxon>Basidiomycota</taxon>
        <taxon>Agaricomycotina</taxon>
        <taxon>Agaricomycetes</taxon>
        <taxon>Cantharellales</taxon>
        <taxon>Botryobasidiaceae</taxon>
        <taxon>Botryobasidium</taxon>
    </lineage>
</organism>
<dbReference type="GO" id="GO:0008270">
    <property type="term" value="F:zinc ion binding"/>
    <property type="evidence" value="ECO:0007669"/>
    <property type="project" value="InterPro"/>
</dbReference>
<dbReference type="HOGENOM" id="CLU_325201_0_0_1"/>
<sequence>MDNFRFILEEPNSALHNRAQHRKRARLVTACDACRVKKIKCLRSQSSRKCEACRTSKTACLFEDRDRYQAERGMSYSSFTQVDSPAPSTSLEDSPGYHLKRKRSDDCMSRGSTSVSSGSVLAAESVFDFSTLPTMPEIFHPAQPDGAPAAGVMQGSRDLKRIAVPFFRYFGPTANTPGYRRVKVHTLTLPTSPVSSGSSPPLSANSPTSSTRSSSQTQDQRSSPPTTSSSYIPPLDGHPASWSTPASPRTSAPNSPHDLFDPLRPRYPNPKYLPHLAALFFDNLACHFPFLDQDEVVRQLNDGTLPAILANCLAALAVRFSDRSDILGGGPRHTAGEPYADMAKLLIVHMLSWPSLEVLQALVLIAWAEFGSGRDSGLWMYSRMAVGMAMDLGLGFEATVQLAATEEQREKVRLTWWAVLLIDRINSWGTGRPIAIADDQFDTALPTVNFASDEDLSKPPPTSYVFGHLCRLVQIRGRLGDVLNNNIKHRSTDVSVDLELSELQYQMTTFYRSLPPSLVFNIQNFRRFSNHSQAAIFLLLHVMFHSVITLLNRPSLLQNFTPDMALPFASSVELARSSARSIVDMVTLAAEMDQQALYANPFLDLPILTAARAFLAERETLARPPPSMTTMSILLSRQWAETSLEKCMRFLTQMGSFWGGVGCVAMILDQQIAGDMDFDIGEGNSGDSHIVHIRDVELITQWATTAWRRHVRRGEPAYSAANSESYQQPPSPYDGTNGAGSSPEGASVGITGFLDGPLSGDMGFGAMDQANAFRVSFNSAEADLSFPDCETELFSIPDGLEEFLFSHAGSVDEVGFGGAGQDMKAMGMGVHDLVAPAFSTLIGPWFPMGQHLSRAPSPKLAL</sequence>
<dbReference type="SMART" id="SM00066">
    <property type="entry name" value="GAL4"/>
    <property type="match status" value="1"/>
</dbReference>
<evidence type="ECO:0000313" key="6">
    <source>
        <dbReference type="Proteomes" id="UP000027195"/>
    </source>
</evidence>
<accession>A0A067MRL3</accession>
<feature type="compositionally biased region" description="Low complexity" evidence="3">
    <location>
        <begin position="190"/>
        <end position="230"/>
    </location>
</feature>
<dbReference type="CDD" id="cd00067">
    <property type="entry name" value="GAL4"/>
    <property type="match status" value="1"/>
</dbReference>
<dbReference type="InterPro" id="IPR036864">
    <property type="entry name" value="Zn2-C6_fun-type_DNA-bd_sf"/>
</dbReference>
<dbReference type="InterPro" id="IPR007219">
    <property type="entry name" value="XnlR_reg_dom"/>
</dbReference>
<dbReference type="Gene3D" id="4.10.240.10">
    <property type="entry name" value="Zn(2)-C6 fungal-type DNA-binding domain"/>
    <property type="match status" value="1"/>
</dbReference>
<dbReference type="CDD" id="cd12148">
    <property type="entry name" value="fungal_TF_MHR"/>
    <property type="match status" value="1"/>
</dbReference>
<dbReference type="OrthoDB" id="2428527at2759"/>
<evidence type="ECO:0000259" key="4">
    <source>
        <dbReference type="PROSITE" id="PS50048"/>
    </source>
</evidence>
<dbReference type="InParanoid" id="A0A067MRL3"/>
<dbReference type="PANTHER" id="PTHR47783:SF1">
    <property type="entry name" value="ZN(II)2CYS6 TRANSCRIPTION FACTOR (EUROFUNG)"/>
    <property type="match status" value="1"/>
</dbReference>
<keyword evidence="6" id="KW-1185">Reference proteome</keyword>
<dbReference type="AlphaFoldDB" id="A0A067MRL3"/>
<dbReference type="GO" id="GO:0006351">
    <property type="term" value="P:DNA-templated transcription"/>
    <property type="evidence" value="ECO:0007669"/>
    <property type="project" value="InterPro"/>
</dbReference>
<name>A0A067MRL3_BOTB1</name>